<name>A0A2T0LFW6_9BACL</name>
<dbReference type="EMBL" id="PVNE01000009">
    <property type="protein sequence ID" value="PRX40986.1"/>
    <property type="molecule type" value="Genomic_DNA"/>
</dbReference>
<dbReference type="SUPFAM" id="SSF55729">
    <property type="entry name" value="Acyl-CoA N-acyltransferases (Nat)"/>
    <property type="match status" value="1"/>
</dbReference>
<dbReference type="Proteomes" id="UP000237797">
    <property type="component" value="Unassembled WGS sequence"/>
</dbReference>
<evidence type="ECO:0000313" key="3">
    <source>
        <dbReference type="Proteomes" id="UP000237797"/>
    </source>
</evidence>
<keyword evidence="2" id="KW-0808">Transferase</keyword>
<dbReference type="InterPro" id="IPR016181">
    <property type="entry name" value="Acyl_CoA_acyltransferase"/>
</dbReference>
<dbReference type="InterPro" id="IPR000182">
    <property type="entry name" value="GNAT_dom"/>
</dbReference>
<accession>A0A2T0LFW6</accession>
<dbReference type="RefSeq" id="WP_106344867.1">
    <property type="nucleotide sequence ID" value="NZ_PVNE01000009.1"/>
</dbReference>
<protein>
    <submittedName>
        <fullName evidence="2">Acetyltransferase (GNAT) family protein</fullName>
    </submittedName>
</protein>
<organism evidence="2 3">
    <name type="scientific">Planifilum fimeticola</name>
    <dbReference type="NCBI Taxonomy" id="201975"/>
    <lineage>
        <taxon>Bacteria</taxon>
        <taxon>Bacillati</taxon>
        <taxon>Bacillota</taxon>
        <taxon>Bacilli</taxon>
        <taxon>Bacillales</taxon>
        <taxon>Thermoactinomycetaceae</taxon>
        <taxon>Planifilum</taxon>
    </lineage>
</organism>
<dbReference type="OrthoDB" id="2869300at2"/>
<dbReference type="GO" id="GO:0016747">
    <property type="term" value="F:acyltransferase activity, transferring groups other than amino-acyl groups"/>
    <property type="evidence" value="ECO:0007669"/>
    <property type="project" value="InterPro"/>
</dbReference>
<feature type="domain" description="N-acetyltransferase" evidence="1">
    <location>
        <begin position="1"/>
        <end position="149"/>
    </location>
</feature>
<dbReference type="CDD" id="cd04301">
    <property type="entry name" value="NAT_SF"/>
    <property type="match status" value="1"/>
</dbReference>
<dbReference type="Gene3D" id="3.40.630.30">
    <property type="match status" value="1"/>
</dbReference>
<dbReference type="AlphaFoldDB" id="A0A2T0LFW6"/>
<comment type="caution">
    <text evidence="2">The sequence shown here is derived from an EMBL/GenBank/DDBJ whole genome shotgun (WGS) entry which is preliminary data.</text>
</comment>
<evidence type="ECO:0000313" key="2">
    <source>
        <dbReference type="EMBL" id="PRX40986.1"/>
    </source>
</evidence>
<gene>
    <name evidence="2" type="ORF">CLV97_10937</name>
</gene>
<sequence>MRIKSLTPEGMAAIRSSLLAFCRKYGDRRITHRALRWFQRLPSTRWGQGTLVAIAAEGKKLVGVIAFGSYGLEESFIVVHPDYRNRGIGEQLLTHSLKLLNKVYTRVACDNLPSLKLCFSCGLVAFRLIRGPTGKPTLCLAGGNWNPAEVPWGTSASA</sequence>
<proteinExistence type="predicted"/>
<dbReference type="Pfam" id="PF00583">
    <property type="entry name" value="Acetyltransf_1"/>
    <property type="match status" value="1"/>
</dbReference>
<keyword evidence="3" id="KW-1185">Reference proteome</keyword>
<reference evidence="2 3" key="1">
    <citation type="submission" date="2018-03" db="EMBL/GenBank/DDBJ databases">
        <title>Genomic Encyclopedia of Archaeal and Bacterial Type Strains, Phase II (KMG-II): from individual species to whole genera.</title>
        <authorList>
            <person name="Goeker M."/>
        </authorList>
    </citation>
    <scope>NUCLEOTIDE SEQUENCE [LARGE SCALE GENOMIC DNA]</scope>
    <source>
        <strain evidence="2 3">DSM 44946</strain>
    </source>
</reference>
<dbReference type="PROSITE" id="PS51186">
    <property type="entry name" value="GNAT"/>
    <property type="match status" value="1"/>
</dbReference>
<evidence type="ECO:0000259" key="1">
    <source>
        <dbReference type="PROSITE" id="PS51186"/>
    </source>
</evidence>